<name>A0A0D2N4T2_9CHLO</name>
<dbReference type="Gene3D" id="3.90.1150.170">
    <property type="match status" value="1"/>
</dbReference>
<dbReference type="OrthoDB" id="639767at2759"/>
<dbReference type="Proteomes" id="UP000054498">
    <property type="component" value="Unassembled WGS sequence"/>
</dbReference>
<dbReference type="InterPro" id="IPR015421">
    <property type="entry name" value="PyrdxlP-dep_Trfase_major"/>
</dbReference>
<dbReference type="GO" id="GO:0005737">
    <property type="term" value="C:cytoplasm"/>
    <property type="evidence" value="ECO:0007669"/>
    <property type="project" value="TreeGrafter"/>
</dbReference>
<dbReference type="InterPro" id="IPR015424">
    <property type="entry name" value="PyrdxlP-dep_Trfase"/>
</dbReference>
<keyword evidence="4 6" id="KW-0663">Pyridoxal phosphate</keyword>
<evidence type="ECO:0000256" key="2">
    <source>
        <dbReference type="ARBA" id="ARBA00009533"/>
    </source>
</evidence>
<dbReference type="InterPro" id="IPR002129">
    <property type="entry name" value="PyrdxlP-dep_de-COase"/>
</dbReference>
<dbReference type="GO" id="GO:0030170">
    <property type="term" value="F:pyridoxal phosphate binding"/>
    <property type="evidence" value="ECO:0007669"/>
    <property type="project" value="InterPro"/>
</dbReference>
<dbReference type="RefSeq" id="XP_013906336.1">
    <property type="nucleotide sequence ID" value="XM_014050882.1"/>
</dbReference>
<dbReference type="GO" id="GO:0019752">
    <property type="term" value="P:carboxylic acid metabolic process"/>
    <property type="evidence" value="ECO:0007669"/>
    <property type="project" value="InterPro"/>
</dbReference>
<evidence type="ECO:0000313" key="9">
    <source>
        <dbReference type="Proteomes" id="UP000054498"/>
    </source>
</evidence>
<protein>
    <submittedName>
        <fullName evidence="8">Glutamate decarboxylase</fullName>
        <ecNumber evidence="8">4.1.1.29</ecNumber>
    </submittedName>
</protein>
<evidence type="ECO:0000256" key="1">
    <source>
        <dbReference type="ARBA" id="ARBA00001933"/>
    </source>
</evidence>
<dbReference type="InterPro" id="IPR021115">
    <property type="entry name" value="Pyridoxal-P_BS"/>
</dbReference>
<dbReference type="EC" id="4.1.1.29" evidence="8"/>
<dbReference type="Pfam" id="PF00282">
    <property type="entry name" value="Pyridoxal_deC"/>
    <property type="match status" value="1"/>
</dbReference>
<proteinExistence type="inferred from homology"/>
<gene>
    <name evidence="8" type="ORF">MNEG_0626</name>
</gene>
<sequence>MELCQLLTRVTATAQRPTRNKSHAGELLHGYVAESNSDPSQPVVRLAAPEQLRAAFAEAGVPLQLSEGQEPAGVDSLMGALRQVLRYSTRTSHPLFYNQLYARVEPAGLAAEWAAAATNTNVHTYEVAPVYTLLEGEVVSKMASLVGFPEGSRDGLLVPGGSASNLYALHLARHRAVPESRARGLAGGPPLCAFTSGQSHYSYTKAAALTGLGTDNMVAVGCDARGALVPAALEAAIDKAEARGQKPFFVGLTAGTTVTGAFDPFKEVAEICRRRGLWLHVDGCWGVEEADSFAWNAHKMMGVPLSCAAFMTRHKGLLQAANSSGATYLFQPDKLFGSLDIGDKSLQCGRKSDALKLWLQWKAVGDAGWEARIDHCVALAEHFEAALTHPRWRGAFELVMPRSCTNVCFWWVPPSLRPWRCGEGAAQRQRDALGAVAPAIKALMQAKGDAMIGFQPLGSHPNFFRIVFANAWTTSTEMLDDLLTRIDAYGMQVASAPAAAGAAAGVGIGAAADVSARPSEAAKAFCGCGAGAAAAAPAAPALGAPAAAAGRRVSKSSEEAATEGVAAV</sequence>
<dbReference type="PROSITE" id="PS00392">
    <property type="entry name" value="DDC_GAD_HDC_YDC"/>
    <property type="match status" value="1"/>
</dbReference>
<dbReference type="STRING" id="145388.A0A0D2N4T2"/>
<evidence type="ECO:0000256" key="5">
    <source>
        <dbReference type="ARBA" id="ARBA00023239"/>
    </source>
</evidence>
<organism evidence="8 9">
    <name type="scientific">Monoraphidium neglectum</name>
    <dbReference type="NCBI Taxonomy" id="145388"/>
    <lineage>
        <taxon>Eukaryota</taxon>
        <taxon>Viridiplantae</taxon>
        <taxon>Chlorophyta</taxon>
        <taxon>core chlorophytes</taxon>
        <taxon>Chlorophyceae</taxon>
        <taxon>CS clade</taxon>
        <taxon>Sphaeropleales</taxon>
        <taxon>Selenastraceae</taxon>
        <taxon>Monoraphidium</taxon>
    </lineage>
</organism>
<evidence type="ECO:0000256" key="4">
    <source>
        <dbReference type="ARBA" id="ARBA00022898"/>
    </source>
</evidence>
<dbReference type="PANTHER" id="PTHR45677:SF8">
    <property type="entry name" value="CYSTEINE SULFINIC ACID DECARBOXYLASE"/>
    <property type="match status" value="1"/>
</dbReference>
<comment type="similarity">
    <text evidence="2 7">Belongs to the group II decarboxylase family.</text>
</comment>
<dbReference type="GO" id="GO:0004782">
    <property type="term" value="F:sulfinoalanine decarboxylase activity"/>
    <property type="evidence" value="ECO:0007669"/>
    <property type="project" value="UniProtKB-EC"/>
</dbReference>
<accession>A0A0D2N4T2</accession>
<dbReference type="GeneID" id="25726744"/>
<keyword evidence="9" id="KW-1185">Reference proteome</keyword>
<keyword evidence="3" id="KW-0210">Decarboxylase</keyword>
<dbReference type="SUPFAM" id="SSF53383">
    <property type="entry name" value="PLP-dependent transferases"/>
    <property type="match status" value="1"/>
</dbReference>
<evidence type="ECO:0000256" key="7">
    <source>
        <dbReference type="RuleBase" id="RU000382"/>
    </source>
</evidence>
<dbReference type="EMBL" id="KK100273">
    <property type="protein sequence ID" value="KIZ07317.1"/>
    <property type="molecule type" value="Genomic_DNA"/>
</dbReference>
<dbReference type="Gene3D" id="3.40.640.10">
    <property type="entry name" value="Type I PLP-dependent aspartate aminotransferase-like (Major domain)"/>
    <property type="match status" value="1"/>
</dbReference>
<feature type="modified residue" description="N6-(pyridoxal phosphate)lysine" evidence="6">
    <location>
        <position position="299"/>
    </location>
</feature>
<evidence type="ECO:0000256" key="3">
    <source>
        <dbReference type="ARBA" id="ARBA00022793"/>
    </source>
</evidence>
<dbReference type="PANTHER" id="PTHR45677">
    <property type="entry name" value="GLUTAMATE DECARBOXYLASE-RELATED"/>
    <property type="match status" value="1"/>
</dbReference>
<comment type="cofactor">
    <cofactor evidence="1 6 7">
        <name>pyridoxal 5'-phosphate</name>
        <dbReference type="ChEBI" id="CHEBI:597326"/>
    </cofactor>
</comment>
<reference evidence="8 9" key="1">
    <citation type="journal article" date="2013" name="BMC Genomics">
        <title>Reconstruction of the lipid metabolism for the microalga Monoraphidium neglectum from its genome sequence reveals characteristics suitable for biofuel production.</title>
        <authorList>
            <person name="Bogen C."/>
            <person name="Al-Dilaimi A."/>
            <person name="Albersmeier A."/>
            <person name="Wichmann J."/>
            <person name="Grundmann M."/>
            <person name="Rupp O."/>
            <person name="Lauersen K.J."/>
            <person name="Blifernez-Klassen O."/>
            <person name="Kalinowski J."/>
            <person name="Goesmann A."/>
            <person name="Mussgnug J.H."/>
            <person name="Kruse O."/>
        </authorList>
    </citation>
    <scope>NUCLEOTIDE SEQUENCE [LARGE SCALE GENOMIC DNA]</scope>
    <source>
        <strain evidence="8 9">SAG 48.87</strain>
    </source>
</reference>
<evidence type="ECO:0000256" key="6">
    <source>
        <dbReference type="PIRSR" id="PIRSR602129-50"/>
    </source>
</evidence>
<keyword evidence="5 7" id="KW-0456">Lyase</keyword>
<dbReference type="KEGG" id="mng:MNEG_0626"/>
<dbReference type="AlphaFoldDB" id="A0A0D2N4T2"/>
<evidence type="ECO:0000313" key="8">
    <source>
        <dbReference type="EMBL" id="KIZ07317.1"/>
    </source>
</evidence>